<organism evidence="1 2">
    <name type="scientific">Marinomonas rhodophyticola</name>
    <dbReference type="NCBI Taxonomy" id="2992803"/>
    <lineage>
        <taxon>Bacteria</taxon>
        <taxon>Pseudomonadati</taxon>
        <taxon>Pseudomonadota</taxon>
        <taxon>Gammaproteobacteria</taxon>
        <taxon>Oceanospirillales</taxon>
        <taxon>Oceanospirillaceae</taxon>
        <taxon>Marinomonas</taxon>
    </lineage>
</organism>
<dbReference type="RefSeq" id="WP_265220027.1">
    <property type="nucleotide sequence ID" value="NZ_JAPEUL010000009.1"/>
</dbReference>
<dbReference type="EMBL" id="JAPEUL010000009">
    <property type="protein sequence ID" value="MCW4630687.1"/>
    <property type="molecule type" value="Genomic_DNA"/>
</dbReference>
<evidence type="ECO:0000313" key="2">
    <source>
        <dbReference type="Proteomes" id="UP001431181"/>
    </source>
</evidence>
<gene>
    <name evidence="1" type="ORF">ONZ52_17805</name>
</gene>
<accession>A0ABT3KJG1</accession>
<keyword evidence="2" id="KW-1185">Reference proteome</keyword>
<dbReference type="Proteomes" id="UP001431181">
    <property type="component" value="Unassembled WGS sequence"/>
</dbReference>
<comment type="caution">
    <text evidence="1">The sequence shown here is derived from an EMBL/GenBank/DDBJ whole genome shotgun (WGS) entry which is preliminary data.</text>
</comment>
<name>A0ABT3KJG1_9GAMM</name>
<reference evidence="1" key="1">
    <citation type="submission" date="2022-11" db="EMBL/GenBank/DDBJ databases">
        <title>Marinomonas sp. nov., isolated from marine algae.</title>
        <authorList>
            <person name="Choi D.G."/>
            <person name="Kim J.M."/>
            <person name="Lee J.K."/>
            <person name="Baek J.H."/>
            <person name="Jeon C.O."/>
        </authorList>
    </citation>
    <scope>NUCLEOTIDE SEQUENCE</scope>
    <source>
        <strain evidence="1">KJ51-3</strain>
    </source>
</reference>
<sequence>MQTYSLNPELRQSDSSSLLGERGVILGKVQQERGVILGKVQQERGVTPHTTSYSA</sequence>
<proteinExistence type="predicted"/>
<protein>
    <submittedName>
        <fullName evidence="1">Uncharacterized protein</fullName>
    </submittedName>
</protein>
<evidence type="ECO:0000313" key="1">
    <source>
        <dbReference type="EMBL" id="MCW4630687.1"/>
    </source>
</evidence>